<accession>A0ABD7GIB6</accession>
<dbReference type="EMBL" id="PPUQ01000011">
    <property type="protein sequence ID" value="RDC37648.1"/>
    <property type="molecule type" value="Genomic_DNA"/>
</dbReference>
<comment type="caution">
    <text evidence="1">The sequence shown here is derived from an EMBL/GenBank/DDBJ whole genome shotgun (WGS) entry which is preliminary data.</text>
</comment>
<dbReference type="Proteomes" id="UP000253915">
    <property type="component" value="Unassembled WGS sequence"/>
</dbReference>
<name>A0ABD7GIB6_EGGLN</name>
<evidence type="ECO:0000313" key="2">
    <source>
        <dbReference type="Proteomes" id="UP000253915"/>
    </source>
</evidence>
<evidence type="ECO:0000313" key="1">
    <source>
        <dbReference type="EMBL" id="RDC37648.1"/>
    </source>
</evidence>
<reference evidence="1 2" key="1">
    <citation type="journal article" date="2018" name="Elife">
        <title>Discovery and characterization of a prevalent human gut bacterial enzyme sufficient for the inactivation of a family of plant toxins.</title>
        <authorList>
            <person name="Koppel N."/>
            <person name="Bisanz J.E."/>
            <person name="Pandelia M.E."/>
            <person name="Turnbaugh P.J."/>
            <person name="Balskus E.P."/>
        </authorList>
    </citation>
    <scope>NUCLEOTIDE SEQUENCE [LARGE SCALE GENOMIC DNA]</scope>
    <source>
        <strain evidence="1 2">16A</strain>
    </source>
</reference>
<sequence length="99" mass="11169">MGYLKERHGMTMLPGIPKEGQCPECGVFHTPDQPHNRDALRYQYAFYDAYGRWPSWADAMSHCADDVKACWTRELEARGIDVGKAAELESMNISVKFGG</sequence>
<organism evidence="1 2">
    <name type="scientific">Eggerthella lenta</name>
    <name type="common">Eubacterium lentum</name>
    <dbReference type="NCBI Taxonomy" id="84112"/>
    <lineage>
        <taxon>Bacteria</taxon>
        <taxon>Bacillati</taxon>
        <taxon>Actinomycetota</taxon>
        <taxon>Coriobacteriia</taxon>
        <taxon>Eggerthellales</taxon>
        <taxon>Eggerthellaceae</taxon>
        <taxon>Eggerthella</taxon>
    </lineage>
</organism>
<gene>
    <name evidence="1" type="ORF">C1853_09345</name>
</gene>
<proteinExistence type="predicted"/>
<dbReference type="GeneID" id="69512403"/>
<dbReference type="AlphaFoldDB" id="A0ABD7GIB6"/>
<dbReference type="RefSeq" id="WP_114526828.1">
    <property type="nucleotide sequence ID" value="NZ_AP025575.1"/>
</dbReference>
<protein>
    <submittedName>
        <fullName evidence="1">Uncharacterized protein</fullName>
    </submittedName>
</protein>